<organism evidence="1 2">
    <name type="scientific">Arachidicoccus ginsenosidivorans</name>
    <dbReference type="NCBI Taxonomy" id="496057"/>
    <lineage>
        <taxon>Bacteria</taxon>
        <taxon>Pseudomonadati</taxon>
        <taxon>Bacteroidota</taxon>
        <taxon>Chitinophagia</taxon>
        <taxon>Chitinophagales</taxon>
        <taxon>Chitinophagaceae</taxon>
        <taxon>Arachidicoccus</taxon>
    </lineage>
</organism>
<protein>
    <submittedName>
        <fullName evidence="1">Uncharacterized protein</fullName>
    </submittedName>
</protein>
<dbReference type="Proteomes" id="UP000321291">
    <property type="component" value="Chromosome"/>
</dbReference>
<dbReference type="KEGG" id="agi:FSB73_18225"/>
<name>A0A5B8VT42_9BACT</name>
<sequence length="111" mass="12770">MGSERNYKVAKKLADKVGFRALIENPFDCRMTMDASSLKTREYIKGIYQKLSKESMVKMNSKILYTIGILEVIQSELEYKCGFTATSEALSDQIKELKRFIPRLESAKFVE</sequence>
<reference evidence="1 2" key="1">
    <citation type="journal article" date="2017" name="Int. J. Syst. Evol. Microbiol.">
        <title>Arachidicoccus ginsenosidivorans sp. nov., with ginsenoside-converting activity isolated from ginseng cultivating soil.</title>
        <authorList>
            <person name="Siddiqi M.Z."/>
            <person name="Aslam Z."/>
            <person name="Im W.T."/>
        </authorList>
    </citation>
    <scope>NUCLEOTIDE SEQUENCE [LARGE SCALE GENOMIC DNA]</scope>
    <source>
        <strain evidence="1 2">Gsoil 809</strain>
    </source>
</reference>
<dbReference type="RefSeq" id="WP_146785454.1">
    <property type="nucleotide sequence ID" value="NZ_CP042434.1"/>
</dbReference>
<gene>
    <name evidence="1" type="ORF">FSB73_18225</name>
</gene>
<accession>A0A5B8VT42</accession>
<dbReference type="EMBL" id="CP042434">
    <property type="protein sequence ID" value="QEC73318.1"/>
    <property type="molecule type" value="Genomic_DNA"/>
</dbReference>
<keyword evidence="2" id="KW-1185">Reference proteome</keyword>
<evidence type="ECO:0000313" key="1">
    <source>
        <dbReference type="EMBL" id="QEC73318.1"/>
    </source>
</evidence>
<proteinExistence type="predicted"/>
<evidence type="ECO:0000313" key="2">
    <source>
        <dbReference type="Proteomes" id="UP000321291"/>
    </source>
</evidence>
<dbReference type="AlphaFoldDB" id="A0A5B8VT42"/>